<evidence type="ECO:0000256" key="1">
    <source>
        <dbReference type="ARBA" id="ARBA00006974"/>
    </source>
</evidence>
<comment type="similarity">
    <text evidence="1">Belongs to the ARG7 family.</text>
</comment>
<gene>
    <name evidence="4" type="ORF">HID58_004597</name>
</gene>
<protein>
    <submittedName>
        <fullName evidence="4">Uncharacterized protein</fullName>
    </submittedName>
</protein>
<keyword evidence="2" id="KW-0217">Developmental protein</keyword>
<dbReference type="Pfam" id="PF02519">
    <property type="entry name" value="Auxin_inducible"/>
    <property type="match status" value="4"/>
</dbReference>
<organism evidence="4 5">
    <name type="scientific">Brassica napus</name>
    <name type="common">Rape</name>
    <dbReference type="NCBI Taxonomy" id="3708"/>
    <lineage>
        <taxon>Eukaryota</taxon>
        <taxon>Viridiplantae</taxon>
        <taxon>Streptophyta</taxon>
        <taxon>Embryophyta</taxon>
        <taxon>Tracheophyta</taxon>
        <taxon>Spermatophyta</taxon>
        <taxon>Magnoliopsida</taxon>
        <taxon>eudicotyledons</taxon>
        <taxon>Gunneridae</taxon>
        <taxon>Pentapetalae</taxon>
        <taxon>rosids</taxon>
        <taxon>malvids</taxon>
        <taxon>Brassicales</taxon>
        <taxon>Brassicaceae</taxon>
        <taxon>Brassiceae</taxon>
        <taxon>Brassica</taxon>
    </lineage>
</organism>
<dbReference type="InterPro" id="IPR003676">
    <property type="entry name" value="SAUR_fam"/>
</dbReference>
<accession>A0ABQ8E667</accession>
<keyword evidence="5" id="KW-1185">Reference proteome</keyword>
<comment type="caution">
    <text evidence="4">The sequence shown here is derived from an EMBL/GenBank/DDBJ whole genome shotgun (WGS) entry which is preliminary data.</text>
</comment>
<feature type="non-terminal residue" evidence="4">
    <location>
        <position position="1"/>
    </location>
</feature>
<evidence type="ECO:0000256" key="2">
    <source>
        <dbReference type="ARBA" id="ARBA00022473"/>
    </source>
</evidence>
<evidence type="ECO:0000313" key="5">
    <source>
        <dbReference type="Proteomes" id="UP000824890"/>
    </source>
</evidence>
<feature type="non-terminal residue" evidence="4">
    <location>
        <position position="412"/>
    </location>
</feature>
<evidence type="ECO:0000256" key="3">
    <source>
        <dbReference type="ARBA" id="ARBA00022604"/>
    </source>
</evidence>
<evidence type="ECO:0000313" key="4">
    <source>
        <dbReference type="EMBL" id="KAH0937136.1"/>
    </source>
</evidence>
<sequence length="412" mass="45503">TPQLIHCSIYDIHIPLFQSSTNNQQSNNLNLLIHLFKSFKRIHTFRQEKNIEMALVRSLLGAKKILSRSVTASTPKGFLAVYVGENQIQKKRYVVPVSYLNQPSFQALLSKSEEEFGFHHPTGGLTIPCPEDAFITKMALFRGLLGAKRIINFSVPVTSKRTFSAPKGFLAVYVGEDQVQKKRYLVPISYLNQPSFQALLSKSEEEFGFDHPMGGLTIPCPEDTFINMALMRSLLGAKKILGLYTAGASTSKRAASKKRYVVPISYLSQPSFQALLSKSEEEFGFDHPMGGLTIPCPEDTFINSIGCKEDSWSCNKQKSNLGCTKSIMSAKKILGRSVTAATATSKRAASAAPPKGFLAVYVGESQKKRYVVPVSYLSQPSFQALLSKSEEEFGFDHPMGGLTIPCPEDTFI</sequence>
<name>A0ABQ8E667_BRANA</name>
<keyword evidence="3" id="KW-0341">Growth regulation</keyword>
<proteinExistence type="inferred from homology"/>
<dbReference type="PANTHER" id="PTHR31929">
    <property type="entry name" value="SAUR-LIKE AUXIN-RESPONSIVE PROTEIN FAMILY-RELATED"/>
    <property type="match status" value="1"/>
</dbReference>
<reference evidence="4 5" key="1">
    <citation type="submission" date="2021-05" db="EMBL/GenBank/DDBJ databases">
        <title>Genome Assembly of Synthetic Allotetraploid Brassica napus Reveals Homoeologous Exchanges between Subgenomes.</title>
        <authorList>
            <person name="Davis J.T."/>
        </authorList>
    </citation>
    <scope>NUCLEOTIDE SEQUENCE [LARGE SCALE GENOMIC DNA]</scope>
    <source>
        <strain evidence="5">cv. Da-Ae</strain>
        <tissue evidence="4">Seedling</tissue>
    </source>
</reference>
<dbReference type="EMBL" id="JAGKQM010000002">
    <property type="protein sequence ID" value="KAH0937136.1"/>
    <property type="molecule type" value="Genomic_DNA"/>
</dbReference>
<dbReference type="Proteomes" id="UP000824890">
    <property type="component" value="Unassembled WGS sequence"/>
</dbReference>